<reference evidence="3" key="1">
    <citation type="journal article" date="2022" name="Int. J. Mol. Sci.">
        <title>Draft Genome of Tanacetum Coccineum: Genomic Comparison of Closely Related Tanacetum-Family Plants.</title>
        <authorList>
            <person name="Yamashiro T."/>
            <person name="Shiraishi A."/>
            <person name="Nakayama K."/>
            <person name="Satake H."/>
        </authorList>
    </citation>
    <scope>NUCLEOTIDE SEQUENCE</scope>
</reference>
<dbReference type="InterPro" id="IPR043502">
    <property type="entry name" value="DNA/RNA_pol_sf"/>
</dbReference>
<feature type="region of interest" description="Disordered" evidence="1">
    <location>
        <begin position="1"/>
        <end position="25"/>
    </location>
</feature>
<dbReference type="Proteomes" id="UP001151760">
    <property type="component" value="Unassembled WGS sequence"/>
</dbReference>
<protein>
    <submittedName>
        <fullName evidence="3">Uncharacterized mitochondrial protein-like protein</fullName>
    </submittedName>
</protein>
<dbReference type="EMBL" id="BQNB010020114">
    <property type="protein sequence ID" value="GJT92491.1"/>
    <property type="molecule type" value="Genomic_DNA"/>
</dbReference>
<keyword evidence="4" id="KW-1185">Reference proteome</keyword>
<dbReference type="InterPro" id="IPR013103">
    <property type="entry name" value="RVT_2"/>
</dbReference>
<evidence type="ECO:0000313" key="3">
    <source>
        <dbReference type="EMBL" id="GJT92491.1"/>
    </source>
</evidence>
<sequence>MATQSSTEVVDGPPPSGRPKRNRKSTKRDDFVYSCYSNSFISFIASVHHLHELESYREAVCDPLWQVAMVEELVALHQTQTWDLVPLPVGKRAIGSRWVYKIKTKSDGSFLNGDLNEKVFMPPPLGVSHKPGEVCKLRKALYGLKHAPRAWYEKFTTVVTSLGFVSSHHDSALFVKHSSARRILLSLYVDDMIITGDDSVGIESLKLELAHRFAMKDLGLLRYFLGIEVASSPKGYILSQSKYIGDLLDRARITNKMVEDIPIDAKAKYTPTDGDPLPDPSLYRTIVGSLVYLTVTRPNISYAVHIMSQFVSAPTTVHWAAVLHILRYLWGTQFQTLLFPSTSALDLRAYCDSDWAGDVVSRKSTTGFCIFLGDSLISWRSKKQDVLSKSSTEAEYRAMAVTTSEIVWLRWLLADMGVQISHSTPLYCDNRSAIQIARNSVFHERTKHIEIDCHFTRHHLQVGTISLPFVPSALQIADVFTKPHSGPRFRFLTDKLSMFLAAAL</sequence>
<evidence type="ECO:0000256" key="1">
    <source>
        <dbReference type="SAM" id="MobiDB-lite"/>
    </source>
</evidence>
<dbReference type="PANTHER" id="PTHR11439">
    <property type="entry name" value="GAG-POL-RELATED RETROTRANSPOSON"/>
    <property type="match status" value="1"/>
</dbReference>
<evidence type="ECO:0000313" key="4">
    <source>
        <dbReference type="Proteomes" id="UP001151760"/>
    </source>
</evidence>
<dbReference type="Pfam" id="PF07727">
    <property type="entry name" value="RVT_2"/>
    <property type="match status" value="1"/>
</dbReference>
<dbReference type="SUPFAM" id="SSF56672">
    <property type="entry name" value="DNA/RNA polymerases"/>
    <property type="match status" value="1"/>
</dbReference>
<dbReference type="PANTHER" id="PTHR11439:SF461">
    <property type="entry name" value="OS10G0432200 PROTEIN"/>
    <property type="match status" value="1"/>
</dbReference>
<accession>A0ABQ5HX60</accession>
<evidence type="ECO:0000259" key="2">
    <source>
        <dbReference type="Pfam" id="PF07727"/>
    </source>
</evidence>
<gene>
    <name evidence="3" type="ORF">Tco_1081336</name>
</gene>
<name>A0ABQ5HX60_9ASTR</name>
<reference evidence="3" key="2">
    <citation type="submission" date="2022-01" db="EMBL/GenBank/DDBJ databases">
        <authorList>
            <person name="Yamashiro T."/>
            <person name="Shiraishi A."/>
            <person name="Satake H."/>
            <person name="Nakayama K."/>
        </authorList>
    </citation>
    <scope>NUCLEOTIDE SEQUENCE</scope>
</reference>
<comment type="caution">
    <text evidence="3">The sequence shown here is derived from an EMBL/GenBank/DDBJ whole genome shotgun (WGS) entry which is preliminary data.</text>
</comment>
<proteinExistence type="predicted"/>
<dbReference type="CDD" id="cd09272">
    <property type="entry name" value="RNase_HI_RT_Ty1"/>
    <property type="match status" value="1"/>
</dbReference>
<organism evidence="3 4">
    <name type="scientific">Tanacetum coccineum</name>
    <dbReference type="NCBI Taxonomy" id="301880"/>
    <lineage>
        <taxon>Eukaryota</taxon>
        <taxon>Viridiplantae</taxon>
        <taxon>Streptophyta</taxon>
        <taxon>Embryophyta</taxon>
        <taxon>Tracheophyta</taxon>
        <taxon>Spermatophyta</taxon>
        <taxon>Magnoliopsida</taxon>
        <taxon>eudicotyledons</taxon>
        <taxon>Gunneridae</taxon>
        <taxon>Pentapetalae</taxon>
        <taxon>asterids</taxon>
        <taxon>campanulids</taxon>
        <taxon>Asterales</taxon>
        <taxon>Asteraceae</taxon>
        <taxon>Asteroideae</taxon>
        <taxon>Anthemideae</taxon>
        <taxon>Anthemidinae</taxon>
        <taxon>Tanacetum</taxon>
    </lineage>
</organism>
<feature type="domain" description="Reverse transcriptase Ty1/copia-type" evidence="2">
    <location>
        <begin position="108"/>
        <end position="263"/>
    </location>
</feature>